<name>A0A8J5I7F0_ZINOF</name>
<evidence type="ECO:0000313" key="4">
    <source>
        <dbReference type="Proteomes" id="UP000734854"/>
    </source>
</evidence>
<dbReference type="EMBL" id="JACMSC010000002">
    <property type="protein sequence ID" value="KAG6533328.1"/>
    <property type="molecule type" value="Genomic_DNA"/>
</dbReference>
<keyword evidence="4" id="KW-1185">Reference proteome</keyword>
<reference evidence="3 4" key="1">
    <citation type="submission" date="2020-08" db="EMBL/GenBank/DDBJ databases">
        <title>Plant Genome Project.</title>
        <authorList>
            <person name="Zhang R.-G."/>
        </authorList>
    </citation>
    <scope>NUCLEOTIDE SEQUENCE [LARGE SCALE GENOMIC DNA]</scope>
    <source>
        <tissue evidence="3">Rhizome</tissue>
    </source>
</reference>
<dbReference type="Pfam" id="PF00022">
    <property type="entry name" value="Actin"/>
    <property type="match status" value="2"/>
</dbReference>
<evidence type="ECO:0000313" key="3">
    <source>
        <dbReference type="EMBL" id="KAG6537654.1"/>
    </source>
</evidence>
<dbReference type="EMBL" id="JACMSC010000001">
    <property type="protein sequence ID" value="KAG6537654.1"/>
    <property type="molecule type" value="Genomic_DNA"/>
</dbReference>
<comment type="caution">
    <text evidence="3">The sequence shown here is derived from an EMBL/GenBank/DDBJ whole genome shotgun (WGS) entry which is preliminary data.</text>
</comment>
<dbReference type="PANTHER" id="PTHR11937">
    <property type="entry name" value="ACTIN"/>
    <property type="match status" value="1"/>
</dbReference>
<dbReference type="FunFam" id="3.90.640.10:FF:000026">
    <property type="entry name" value="Actin-related protein 7"/>
    <property type="match status" value="1"/>
</dbReference>
<dbReference type="SMART" id="SM00268">
    <property type="entry name" value="ACTIN"/>
    <property type="match status" value="1"/>
</dbReference>
<dbReference type="AlphaFoldDB" id="A0A8J5I7F0"/>
<organism evidence="3 4">
    <name type="scientific">Zingiber officinale</name>
    <name type="common">Ginger</name>
    <name type="synonym">Amomum zingiber</name>
    <dbReference type="NCBI Taxonomy" id="94328"/>
    <lineage>
        <taxon>Eukaryota</taxon>
        <taxon>Viridiplantae</taxon>
        <taxon>Streptophyta</taxon>
        <taxon>Embryophyta</taxon>
        <taxon>Tracheophyta</taxon>
        <taxon>Spermatophyta</taxon>
        <taxon>Magnoliopsida</taxon>
        <taxon>Liliopsida</taxon>
        <taxon>Zingiberales</taxon>
        <taxon>Zingiberaceae</taxon>
        <taxon>Zingiber</taxon>
    </lineage>
</organism>
<evidence type="ECO:0000313" key="2">
    <source>
        <dbReference type="EMBL" id="KAG6533328.1"/>
    </source>
</evidence>
<dbReference type="Gene3D" id="3.90.640.10">
    <property type="entry name" value="Actin, Chain A, domain 4"/>
    <property type="match status" value="1"/>
</dbReference>
<dbReference type="SUPFAM" id="SSF53067">
    <property type="entry name" value="Actin-like ATPase domain"/>
    <property type="match status" value="2"/>
</dbReference>
<evidence type="ECO:0000256" key="1">
    <source>
        <dbReference type="RuleBase" id="RU000487"/>
    </source>
</evidence>
<dbReference type="Proteomes" id="UP000734854">
    <property type="component" value="Unassembled WGS sequence"/>
</dbReference>
<dbReference type="InterPro" id="IPR004000">
    <property type="entry name" value="Actin"/>
</dbReference>
<sequence>MEAVVVDAGSKLLKIGFASPDQDPALVSILTILFIMQTKMKRVLEDGDGGGDVLMVEEVTADPVVRGFIRDWDAMEDLLRHVLYIDLGWEVGDEGQILFAEPLFTPKAIREQLVQLMFETFNVSGFYASEQVVLSLYAVGRISGCTVDIGHGKIDIAPVCEGAVQHIASKRFQIGGIDLTNLLAQKLKKSNPLVKIDISEVEKLKEQYACCAEDQTSFEETENKCPTETHTLPDGQTITIGRGGYIVGEALFEPSILGIEEYGIVEQLVRSISSVSSENLRQLLENTMLCGGTASMTARSSFPPACLINLPDTLGFEERFQKEANLCSSSIRPSLIKPPEYMPENLSKNSAWMGGAILAKVVFPQNQHVTRGDYDETGPTIVHKKCF</sequence>
<evidence type="ECO:0008006" key="5">
    <source>
        <dbReference type="Google" id="ProtNLM"/>
    </source>
</evidence>
<dbReference type="InterPro" id="IPR043129">
    <property type="entry name" value="ATPase_NBD"/>
</dbReference>
<proteinExistence type="inferred from homology"/>
<gene>
    <name evidence="3" type="ORF">ZIOFF_002749</name>
    <name evidence="2" type="ORF">ZIOFF_007195</name>
</gene>
<dbReference type="PRINTS" id="PR00190">
    <property type="entry name" value="ACTIN"/>
</dbReference>
<dbReference type="Gene3D" id="3.30.420.40">
    <property type="match status" value="3"/>
</dbReference>
<dbReference type="CDD" id="cd10209">
    <property type="entry name" value="ASKHA_NBD_AtARP7-like"/>
    <property type="match status" value="1"/>
</dbReference>
<accession>A0A8J5I7F0</accession>
<comment type="similarity">
    <text evidence="1">Belongs to the actin family.</text>
</comment>
<protein>
    <recommendedName>
        <fullName evidence="5">Actin-related protein 7</fullName>
    </recommendedName>
</protein>